<dbReference type="SFLD" id="SFLDS00019">
    <property type="entry name" value="Glutathione_Transferase_(cytos"/>
    <property type="match status" value="1"/>
</dbReference>
<gene>
    <name evidence="3" type="ORF">CONPUDRAFT_131628</name>
</gene>
<dbReference type="GO" id="GO:0005737">
    <property type="term" value="C:cytoplasm"/>
    <property type="evidence" value="ECO:0007669"/>
    <property type="project" value="TreeGrafter"/>
</dbReference>
<dbReference type="SUPFAM" id="SSF47616">
    <property type="entry name" value="GST C-terminal domain-like"/>
    <property type="match status" value="1"/>
</dbReference>
<dbReference type="SFLD" id="SFLDG00358">
    <property type="entry name" value="Main_(cytGST)"/>
    <property type="match status" value="1"/>
</dbReference>
<protein>
    <submittedName>
        <fullName evidence="3">Thioredoxin-like protein</fullName>
    </submittedName>
</protein>
<dbReference type="Gene3D" id="3.40.30.10">
    <property type="entry name" value="Glutaredoxin"/>
    <property type="match status" value="1"/>
</dbReference>
<comment type="caution">
    <text evidence="3">The sequence shown here is derived from an EMBL/GenBank/DDBJ whole genome shotgun (WGS) entry which is preliminary data.</text>
</comment>
<sequence>MPEQLTHYGSKFSGYAHKTGIALEEAKAQYTHVEIDFTNKPDWFVSINPAGKIPAIVYGGAAAPADKPSPESTKLAESAVLLEFIADLYPDSGLMPSDPVQRAKVRFFNNTVDTVLTPALFGWMVGGAPASTIVDAFKKIQELLPENGQFAVGDRFTIADASVAPLYVRIVLLAEKGLPGKEQAAGVLEALSSPELAKFKAYGDRLAERPSVISAWDKEKSLAYLTMAIQGAKAAK</sequence>
<dbReference type="InterPro" id="IPR004045">
    <property type="entry name" value="Glutathione_S-Trfase_N"/>
</dbReference>
<dbReference type="PANTHER" id="PTHR43968">
    <property type="match status" value="1"/>
</dbReference>
<dbReference type="SUPFAM" id="SSF52833">
    <property type="entry name" value="Thioredoxin-like"/>
    <property type="match status" value="1"/>
</dbReference>
<feature type="domain" description="GST C-terminal" evidence="2">
    <location>
        <begin position="98"/>
        <end position="224"/>
    </location>
</feature>
<accession>A0A5M3M7Y6</accession>
<dbReference type="PANTHER" id="PTHR43968:SF6">
    <property type="entry name" value="GLUTATHIONE S-TRANSFERASE OMEGA"/>
    <property type="match status" value="1"/>
</dbReference>
<dbReference type="OrthoDB" id="202840at2759"/>
<dbReference type="CDD" id="cd00570">
    <property type="entry name" value="GST_N_family"/>
    <property type="match status" value="1"/>
</dbReference>
<evidence type="ECO:0000313" key="4">
    <source>
        <dbReference type="Proteomes" id="UP000053558"/>
    </source>
</evidence>
<dbReference type="CDD" id="cd00299">
    <property type="entry name" value="GST_C_family"/>
    <property type="match status" value="1"/>
</dbReference>
<keyword evidence="4" id="KW-1185">Reference proteome</keyword>
<dbReference type="Gene3D" id="1.20.1050.10">
    <property type="match status" value="1"/>
</dbReference>
<dbReference type="RefSeq" id="XP_007774124.1">
    <property type="nucleotide sequence ID" value="XM_007775934.1"/>
</dbReference>
<dbReference type="InterPro" id="IPR040079">
    <property type="entry name" value="Glutathione_S-Trfase"/>
</dbReference>
<dbReference type="InterPro" id="IPR050983">
    <property type="entry name" value="GST_Omega/HSP26"/>
</dbReference>
<dbReference type="InterPro" id="IPR036249">
    <property type="entry name" value="Thioredoxin-like_sf"/>
</dbReference>
<evidence type="ECO:0000259" key="1">
    <source>
        <dbReference type="PROSITE" id="PS50404"/>
    </source>
</evidence>
<reference evidence="4" key="1">
    <citation type="journal article" date="2012" name="Science">
        <title>The Paleozoic origin of enzymatic lignin decomposition reconstructed from 31 fungal genomes.</title>
        <authorList>
            <person name="Floudas D."/>
            <person name="Binder M."/>
            <person name="Riley R."/>
            <person name="Barry K."/>
            <person name="Blanchette R.A."/>
            <person name="Henrissat B."/>
            <person name="Martinez A.T."/>
            <person name="Otillar R."/>
            <person name="Spatafora J.W."/>
            <person name="Yadav J.S."/>
            <person name="Aerts A."/>
            <person name="Benoit I."/>
            <person name="Boyd A."/>
            <person name="Carlson A."/>
            <person name="Copeland A."/>
            <person name="Coutinho P.M."/>
            <person name="de Vries R.P."/>
            <person name="Ferreira P."/>
            <person name="Findley K."/>
            <person name="Foster B."/>
            <person name="Gaskell J."/>
            <person name="Glotzer D."/>
            <person name="Gorecki P."/>
            <person name="Heitman J."/>
            <person name="Hesse C."/>
            <person name="Hori C."/>
            <person name="Igarashi K."/>
            <person name="Jurgens J.A."/>
            <person name="Kallen N."/>
            <person name="Kersten P."/>
            <person name="Kohler A."/>
            <person name="Kuees U."/>
            <person name="Kumar T.K.A."/>
            <person name="Kuo A."/>
            <person name="LaButti K."/>
            <person name="Larrondo L.F."/>
            <person name="Lindquist E."/>
            <person name="Ling A."/>
            <person name="Lombard V."/>
            <person name="Lucas S."/>
            <person name="Lundell T."/>
            <person name="Martin R."/>
            <person name="McLaughlin D.J."/>
            <person name="Morgenstern I."/>
            <person name="Morin E."/>
            <person name="Murat C."/>
            <person name="Nagy L.G."/>
            <person name="Nolan M."/>
            <person name="Ohm R.A."/>
            <person name="Patyshakuliyeva A."/>
            <person name="Rokas A."/>
            <person name="Ruiz-Duenas F.J."/>
            <person name="Sabat G."/>
            <person name="Salamov A."/>
            <person name="Samejima M."/>
            <person name="Schmutz J."/>
            <person name="Slot J.C."/>
            <person name="St John F."/>
            <person name="Stenlid J."/>
            <person name="Sun H."/>
            <person name="Sun S."/>
            <person name="Syed K."/>
            <person name="Tsang A."/>
            <person name="Wiebenga A."/>
            <person name="Young D."/>
            <person name="Pisabarro A."/>
            <person name="Eastwood D.C."/>
            <person name="Martin F."/>
            <person name="Cullen D."/>
            <person name="Grigoriev I.V."/>
            <person name="Hibbett D.S."/>
        </authorList>
    </citation>
    <scope>NUCLEOTIDE SEQUENCE [LARGE SCALE GENOMIC DNA]</scope>
    <source>
        <strain evidence="4">RWD-64-598 SS2</strain>
    </source>
</reference>
<dbReference type="Pfam" id="PF13409">
    <property type="entry name" value="GST_N_2"/>
    <property type="match status" value="1"/>
</dbReference>
<dbReference type="PROSITE" id="PS50404">
    <property type="entry name" value="GST_NTER"/>
    <property type="match status" value="1"/>
</dbReference>
<dbReference type="InterPro" id="IPR036282">
    <property type="entry name" value="Glutathione-S-Trfase_C_sf"/>
</dbReference>
<dbReference type="KEGG" id="cput:CONPUDRAFT_131628"/>
<dbReference type="OMA" id="THVYSPY"/>
<dbReference type="GeneID" id="19200357"/>
<evidence type="ECO:0000259" key="2">
    <source>
        <dbReference type="PROSITE" id="PS50405"/>
    </source>
</evidence>
<organism evidence="3 4">
    <name type="scientific">Coniophora puteana (strain RWD-64-598)</name>
    <name type="common">Brown rot fungus</name>
    <dbReference type="NCBI Taxonomy" id="741705"/>
    <lineage>
        <taxon>Eukaryota</taxon>
        <taxon>Fungi</taxon>
        <taxon>Dikarya</taxon>
        <taxon>Basidiomycota</taxon>
        <taxon>Agaricomycotina</taxon>
        <taxon>Agaricomycetes</taxon>
        <taxon>Agaricomycetidae</taxon>
        <taxon>Boletales</taxon>
        <taxon>Coniophorineae</taxon>
        <taxon>Coniophoraceae</taxon>
        <taxon>Coniophora</taxon>
    </lineage>
</organism>
<name>A0A5M3M7Y6_CONPW</name>
<dbReference type="Proteomes" id="UP000053558">
    <property type="component" value="Unassembled WGS sequence"/>
</dbReference>
<dbReference type="InterPro" id="IPR010987">
    <property type="entry name" value="Glutathione-S-Trfase_C-like"/>
</dbReference>
<dbReference type="EMBL" id="JH711588">
    <property type="protein sequence ID" value="EIW75392.1"/>
    <property type="molecule type" value="Genomic_DNA"/>
</dbReference>
<dbReference type="PROSITE" id="PS50405">
    <property type="entry name" value="GST_CTER"/>
    <property type="match status" value="1"/>
</dbReference>
<proteinExistence type="predicted"/>
<evidence type="ECO:0000313" key="3">
    <source>
        <dbReference type="EMBL" id="EIW75392.1"/>
    </source>
</evidence>
<dbReference type="AlphaFoldDB" id="A0A5M3M7Y6"/>
<feature type="domain" description="GST N-terminal" evidence="1">
    <location>
        <begin position="3"/>
        <end position="93"/>
    </location>
</feature>